<evidence type="ECO:0000313" key="2">
    <source>
        <dbReference type="Ensembl" id="ENSCSAVP00000001584.1"/>
    </source>
</evidence>
<dbReference type="Proteomes" id="UP000007875">
    <property type="component" value="Unassembled WGS sequence"/>
</dbReference>
<organism evidence="2 3">
    <name type="scientific">Ciona savignyi</name>
    <name type="common">Pacific transparent sea squirt</name>
    <dbReference type="NCBI Taxonomy" id="51511"/>
    <lineage>
        <taxon>Eukaryota</taxon>
        <taxon>Metazoa</taxon>
        <taxon>Chordata</taxon>
        <taxon>Tunicata</taxon>
        <taxon>Ascidiacea</taxon>
        <taxon>Phlebobranchia</taxon>
        <taxon>Cionidae</taxon>
        <taxon>Ciona</taxon>
    </lineage>
</organism>
<feature type="region of interest" description="Disordered" evidence="1">
    <location>
        <begin position="27"/>
        <end position="63"/>
    </location>
</feature>
<reference evidence="3" key="1">
    <citation type="submission" date="2003-08" db="EMBL/GenBank/DDBJ databases">
        <authorList>
            <person name="Birren B."/>
            <person name="Nusbaum C."/>
            <person name="Abebe A."/>
            <person name="Abouelleil A."/>
            <person name="Adekoya E."/>
            <person name="Ait-zahra M."/>
            <person name="Allen N."/>
            <person name="Allen T."/>
            <person name="An P."/>
            <person name="Anderson M."/>
            <person name="Anderson S."/>
            <person name="Arachchi H."/>
            <person name="Armbruster J."/>
            <person name="Bachantsang P."/>
            <person name="Baldwin J."/>
            <person name="Barry A."/>
            <person name="Bayul T."/>
            <person name="Blitshsteyn B."/>
            <person name="Bloom T."/>
            <person name="Blye J."/>
            <person name="Boguslavskiy L."/>
            <person name="Borowsky M."/>
            <person name="Boukhgalter B."/>
            <person name="Brunache A."/>
            <person name="Butler J."/>
            <person name="Calixte N."/>
            <person name="Calvo S."/>
            <person name="Camarata J."/>
            <person name="Campo K."/>
            <person name="Chang J."/>
            <person name="Cheshatsang Y."/>
            <person name="Citroen M."/>
            <person name="Collymore A."/>
            <person name="Considine T."/>
            <person name="Cook A."/>
            <person name="Cooke P."/>
            <person name="Corum B."/>
            <person name="Cuomo C."/>
            <person name="David R."/>
            <person name="Dawoe T."/>
            <person name="Degray S."/>
            <person name="Dodge S."/>
            <person name="Dooley K."/>
            <person name="Dorje P."/>
            <person name="Dorjee K."/>
            <person name="Dorris L."/>
            <person name="Duffey N."/>
            <person name="Dupes A."/>
            <person name="Elkins T."/>
            <person name="Engels R."/>
            <person name="Erickson J."/>
            <person name="Farina A."/>
            <person name="Faro S."/>
            <person name="Ferreira P."/>
            <person name="Fischer H."/>
            <person name="Fitzgerald M."/>
            <person name="Foley K."/>
            <person name="Gage D."/>
            <person name="Galagan J."/>
            <person name="Gearin G."/>
            <person name="Gnerre S."/>
            <person name="Gnirke A."/>
            <person name="Goyette A."/>
            <person name="Graham J."/>
            <person name="Grandbois E."/>
            <person name="Gyaltsen K."/>
            <person name="Hafez N."/>
            <person name="Hagopian D."/>
            <person name="Hagos B."/>
            <person name="Hall J."/>
            <person name="Hatcher B."/>
            <person name="Heller A."/>
            <person name="Higgins H."/>
            <person name="Honan T."/>
            <person name="Horn A."/>
            <person name="Houde N."/>
            <person name="Hughes L."/>
            <person name="Hulme W."/>
            <person name="Husby E."/>
            <person name="Iliev I."/>
            <person name="Jaffe D."/>
            <person name="Jones C."/>
            <person name="Kamal M."/>
            <person name="Kamat A."/>
            <person name="Kamvysselis M."/>
            <person name="Karlsson E."/>
            <person name="Kells C."/>
            <person name="Kieu A."/>
            <person name="Kisner P."/>
            <person name="Kodira C."/>
            <person name="Kulbokas E."/>
            <person name="Labutti K."/>
            <person name="Lama D."/>
            <person name="Landers T."/>
            <person name="Leger J."/>
            <person name="Levine S."/>
            <person name="Lewis D."/>
            <person name="Lewis T."/>
            <person name="Lindblad-toh K."/>
            <person name="Liu X."/>
            <person name="Lokyitsang T."/>
            <person name="Lokyitsang Y."/>
            <person name="Lucien O."/>
            <person name="Lui A."/>
            <person name="Ma L.J."/>
            <person name="Mabbitt R."/>
            <person name="Macdonald J."/>
            <person name="Maclean C."/>
            <person name="Major J."/>
            <person name="Manning J."/>
            <person name="Marabella R."/>
            <person name="Maru K."/>
            <person name="Matthews C."/>
            <person name="Mauceli E."/>
            <person name="Mccarthy M."/>
            <person name="Mcdonough S."/>
            <person name="Mcghee T."/>
            <person name="Meldrim J."/>
            <person name="Meneus L."/>
            <person name="Mesirov J."/>
            <person name="Mihalev A."/>
            <person name="Mihova T."/>
            <person name="Mikkelsen T."/>
            <person name="Mlenga V."/>
            <person name="Moru K."/>
            <person name="Mozes J."/>
            <person name="Mulrain L."/>
            <person name="Munson G."/>
            <person name="Naylor J."/>
            <person name="Newes C."/>
            <person name="Nguyen C."/>
            <person name="Nguyen N."/>
            <person name="Nguyen T."/>
            <person name="Nicol R."/>
            <person name="Nielsen C."/>
            <person name="Nizzari M."/>
            <person name="Norbu C."/>
            <person name="Norbu N."/>
            <person name="O'donnell P."/>
            <person name="Okoawo O."/>
            <person name="O'leary S."/>
            <person name="Omotosho B."/>
            <person name="O'neill K."/>
            <person name="Osman S."/>
            <person name="Parker S."/>
            <person name="Perrin D."/>
            <person name="Phunkhang P."/>
            <person name="Piqani B."/>
            <person name="Purcell S."/>
            <person name="Rachupka T."/>
            <person name="Ramasamy U."/>
            <person name="Rameau R."/>
            <person name="Ray V."/>
            <person name="Raymond C."/>
            <person name="Retta R."/>
            <person name="Richardson S."/>
            <person name="Rise C."/>
            <person name="Rodriguez J."/>
            <person name="Rogers J."/>
            <person name="Rogov P."/>
            <person name="Rutman M."/>
            <person name="Schupbach R."/>
            <person name="Seaman C."/>
            <person name="Settipalli S."/>
            <person name="Sharpe T."/>
            <person name="Sheridan J."/>
            <person name="Sherpa N."/>
            <person name="Shi J."/>
            <person name="Smirnov S."/>
            <person name="Smith C."/>
            <person name="Sougnez C."/>
            <person name="Spencer B."/>
            <person name="Stalker J."/>
            <person name="Stange-thomann N."/>
            <person name="Stavropoulos S."/>
            <person name="Stetson K."/>
            <person name="Stone C."/>
            <person name="Stone S."/>
            <person name="Stubbs M."/>
            <person name="Talamas J."/>
            <person name="Tchuinga P."/>
            <person name="Tenzing P."/>
            <person name="Tesfaye S."/>
            <person name="Theodore J."/>
            <person name="Thoulutsang Y."/>
            <person name="Topham K."/>
            <person name="Towey S."/>
            <person name="Tsamla T."/>
            <person name="Tsomo N."/>
            <person name="Vallee D."/>
            <person name="Vassiliev H."/>
            <person name="Venkataraman V."/>
            <person name="Vinson J."/>
            <person name="Vo A."/>
            <person name="Wade C."/>
            <person name="Wang S."/>
            <person name="Wangchuk T."/>
            <person name="Wangdi T."/>
            <person name="Whittaker C."/>
            <person name="Wilkinson J."/>
            <person name="Wu Y."/>
            <person name="Wyman D."/>
            <person name="Yadav S."/>
            <person name="Yang S."/>
            <person name="Yang X."/>
            <person name="Yeager S."/>
            <person name="Yee E."/>
            <person name="Young G."/>
            <person name="Zainoun J."/>
            <person name="Zembeck L."/>
            <person name="Zimmer A."/>
            <person name="Zody M."/>
            <person name="Lander E."/>
        </authorList>
    </citation>
    <scope>NUCLEOTIDE SEQUENCE [LARGE SCALE GENOMIC DNA]</scope>
</reference>
<reference evidence="2" key="3">
    <citation type="submission" date="2025-09" db="UniProtKB">
        <authorList>
            <consortium name="Ensembl"/>
        </authorList>
    </citation>
    <scope>IDENTIFICATION</scope>
</reference>
<dbReference type="Ensembl" id="ENSCSAVT00000001604.1">
    <property type="protein sequence ID" value="ENSCSAVP00000001584.1"/>
    <property type="gene ID" value="ENSCSAVG00000000905.1"/>
</dbReference>
<proteinExistence type="predicted"/>
<protein>
    <submittedName>
        <fullName evidence="2">Uncharacterized protein</fullName>
    </submittedName>
</protein>
<dbReference type="AlphaFoldDB" id="H2Y8D6"/>
<evidence type="ECO:0000256" key="1">
    <source>
        <dbReference type="SAM" id="MobiDB-lite"/>
    </source>
</evidence>
<sequence>PWGAAAIHPTSSGHNYSSYAGTIYHRTSTIPTTPRPASRTNLPLPTTEPVTGIPPTPQMGQREIPLQGTSYKFPEFLKKTWKSLLNVFT</sequence>
<evidence type="ECO:0000313" key="3">
    <source>
        <dbReference type="Proteomes" id="UP000007875"/>
    </source>
</evidence>
<name>H2Y8D6_CIOSA</name>
<accession>H2Y8D6</accession>
<dbReference type="InParanoid" id="H2Y8D6"/>
<dbReference type="HOGENOM" id="CLU_2460365_0_0_1"/>
<keyword evidence="3" id="KW-1185">Reference proteome</keyword>
<reference evidence="2" key="2">
    <citation type="submission" date="2025-08" db="UniProtKB">
        <authorList>
            <consortium name="Ensembl"/>
        </authorList>
    </citation>
    <scope>IDENTIFICATION</scope>
</reference>